<dbReference type="Gene3D" id="3.30.60.10">
    <property type="entry name" value="Endochitinase-like"/>
    <property type="match status" value="1"/>
</dbReference>
<dbReference type="PANTHER" id="PTHR11177">
    <property type="entry name" value="CHITINASE"/>
    <property type="match status" value="1"/>
</dbReference>
<organism evidence="8 9">
    <name type="scientific">Aspergillus granulosus</name>
    <dbReference type="NCBI Taxonomy" id="176169"/>
    <lineage>
        <taxon>Eukaryota</taxon>
        <taxon>Fungi</taxon>
        <taxon>Dikarya</taxon>
        <taxon>Ascomycota</taxon>
        <taxon>Pezizomycotina</taxon>
        <taxon>Eurotiomycetes</taxon>
        <taxon>Eurotiomycetidae</taxon>
        <taxon>Eurotiales</taxon>
        <taxon>Aspergillaceae</taxon>
        <taxon>Aspergillus</taxon>
        <taxon>Aspergillus subgen. Nidulantes</taxon>
    </lineage>
</organism>
<name>A0ABR4HCN2_9EURO</name>
<dbReference type="EC" id="3.2.1.14" evidence="2"/>
<dbReference type="GO" id="GO:0016787">
    <property type="term" value="F:hydrolase activity"/>
    <property type="evidence" value="ECO:0007669"/>
    <property type="project" value="UniProtKB-KW"/>
</dbReference>
<reference evidence="8 9" key="1">
    <citation type="submission" date="2024-07" db="EMBL/GenBank/DDBJ databases">
        <title>Section-level genome sequencing and comparative genomics of Aspergillus sections Usti and Cavernicolus.</title>
        <authorList>
            <consortium name="Lawrence Berkeley National Laboratory"/>
            <person name="Nybo J.L."/>
            <person name="Vesth T.C."/>
            <person name="Theobald S."/>
            <person name="Frisvad J.C."/>
            <person name="Larsen T.O."/>
            <person name="Kjaerboelling I."/>
            <person name="Rothschild-Mancinelli K."/>
            <person name="Lyhne E.K."/>
            <person name="Kogle M.E."/>
            <person name="Barry K."/>
            <person name="Clum A."/>
            <person name="Na H."/>
            <person name="Ledsgaard L."/>
            <person name="Lin J."/>
            <person name="Lipzen A."/>
            <person name="Kuo A."/>
            <person name="Riley R."/>
            <person name="Mondo S."/>
            <person name="Labutti K."/>
            <person name="Haridas S."/>
            <person name="Pangalinan J."/>
            <person name="Salamov A.A."/>
            <person name="Simmons B.A."/>
            <person name="Magnuson J.K."/>
            <person name="Chen J."/>
            <person name="Drula E."/>
            <person name="Henrissat B."/>
            <person name="Wiebenga A."/>
            <person name="Lubbers R.J."/>
            <person name="Gomes A.C."/>
            <person name="Makela M.R."/>
            <person name="Stajich J."/>
            <person name="Grigoriev I.V."/>
            <person name="Mortensen U.H."/>
            <person name="De Vries R.P."/>
            <person name="Baker S.E."/>
            <person name="Andersen M.R."/>
        </authorList>
    </citation>
    <scope>NUCLEOTIDE SEQUENCE [LARGE SCALE GENOMIC DNA]</scope>
    <source>
        <strain evidence="8 9">CBS 588.65</strain>
    </source>
</reference>
<dbReference type="InterPro" id="IPR017853">
    <property type="entry name" value="GH"/>
</dbReference>
<dbReference type="SMART" id="SM00270">
    <property type="entry name" value="ChtBD1"/>
    <property type="match status" value="1"/>
</dbReference>
<sequence length="496" mass="55124">MAGAESQNITAAKAVSIPATSSPSVMLIIRVKLDAGYCGHGPDFCGKHVCVAGCESKSECDPGFGVEWAENSKCPLNVCCSDLGFCGTTEEFCGNKTVKRPRCNKQSATLDRVVGYYESWASRRLCNDFWPEQIPMGVYTHVIFAFAAIDPKTFEVRPVETRDLYLLTRVTQMKTLDPDLKVLIALGGRTFNKPGPTQTTFSDIARSKSNQLKFFKSLISFLSTFDLDGVDLHWEYPVADDRGGRPEDFKNFPAFLANLRSALDSTGGRNELLVTLPVSYWYLRHFDLKSLARHVSFFNVVSYDLHGKWDQGNEWTGASLNSHTNLTEIDKAMELLWRNNIDESKVVLGLAFYARAYILEDPACVEPGCAFASGAKMGDCSLQVGVLLNSEIDQIVADKDLTATFYKDAAAQVLHWDNQWLSYDDAKTLRLKADYARGSCLGGVMVWAISHDTKDAKYSKALGAVTKRTFKTFPGMFELPSVDDDDDDDLYETKTL</sequence>
<feature type="disulfide bond" evidence="5">
    <location>
        <begin position="79"/>
        <end position="93"/>
    </location>
</feature>
<evidence type="ECO:0000256" key="2">
    <source>
        <dbReference type="ARBA" id="ARBA00012729"/>
    </source>
</evidence>
<dbReference type="SUPFAM" id="SSF51445">
    <property type="entry name" value="(Trans)glycosidases"/>
    <property type="match status" value="1"/>
</dbReference>
<dbReference type="InterPro" id="IPR001002">
    <property type="entry name" value="Chitin-bd_1"/>
</dbReference>
<comment type="caution">
    <text evidence="8">The sequence shown here is derived from an EMBL/GenBank/DDBJ whole genome shotgun (WGS) entry which is preliminary data.</text>
</comment>
<dbReference type="PROSITE" id="PS00026">
    <property type="entry name" value="CHIT_BIND_I_1"/>
    <property type="match status" value="1"/>
</dbReference>
<dbReference type="SUPFAM" id="SSF57016">
    <property type="entry name" value="Plant lectins/antimicrobial peptides"/>
    <property type="match status" value="1"/>
</dbReference>
<dbReference type="Gene3D" id="3.10.50.10">
    <property type="match status" value="1"/>
</dbReference>
<evidence type="ECO:0000256" key="5">
    <source>
        <dbReference type="PROSITE-ProRule" id="PRU00261"/>
    </source>
</evidence>
<dbReference type="InterPro" id="IPR029070">
    <property type="entry name" value="Chitinase_insertion_sf"/>
</dbReference>
<dbReference type="PANTHER" id="PTHR11177:SF333">
    <property type="entry name" value="CHITINASE"/>
    <property type="match status" value="1"/>
</dbReference>
<keyword evidence="5" id="KW-1015">Disulfide bond</keyword>
<dbReference type="Gene3D" id="3.20.20.80">
    <property type="entry name" value="Glycosidases"/>
    <property type="match status" value="1"/>
</dbReference>
<dbReference type="Pfam" id="PF00704">
    <property type="entry name" value="Glyco_hydro_18"/>
    <property type="match status" value="1"/>
</dbReference>
<gene>
    <name evidence="8" type="ORF">BJX63DRAFT_432048</name>
</gene>
<keyword evidence="4" id="KW-0843">Virulence</keyword>
<dbReference type="SUPFAM" id="SSF54556">
    <property type="entry name" value="Chitinase insertion domain"/>
    <property type="match status" value="1"/>
</dbReference>
<accession>A0ABR4HCN2</accession>
<feature type="domain" description="Chitin-binding type-1" evidence="6">
    <location>
        <begin position="57"/>
        <end position="105"/>
    </location>
</feature>
<proteinExistence type="inferred from homology"/>
<evidence type="ECO:0000259" key="7">
    <source>
        <dbReference type="PROSITE" id="PS51910"/>
    </source>
</evidence>
<dbReference type="InterPro" id="IPR050314">
    <property type="entry name" value="Glycosyl_Hydrlase_18"/>
</dbReference>
<dbReference type="InterPro" id="IPR011583">
    <property type="entry name" value="Chitinase_II/V-like_cat"/>
</dbReference>
<dbReference type="Proteomes" id="UP001610334">
    <property type="component" value="Unassembled WGS sequence"/>
</dbReference>
<dbReference type="PROSITE" id="PS51910">
    <property type="entry name" value="GH18_2"/>
    <property type="match status" value="1"/>
</dbReference>
<comment type="similarity">
    <text evidence="1">Belongs to the glycosyl hydrolase 18 family. Chitinase class V subfamily.</text>
</comment>
<evidence type="ECO:0000259" key="6">
    <source>
        <dbReference type="PROSITE" id="PS50941"/>
    </source>
</evidence>
<dbReference type="InterPro" id="IPR036861">
    <property type="entry name" value="Endochitinase-like_sf"/>
</dbReference>
<evidence type="ECO:0000256" key="1">
    <source>
        <dbReference type="ARBA" id="ARBA00008682"/>
    </source>
</evidence>
<feature type="disulfide bond" evidence="5">
    <location>
        <begin position="74"/>
        <end position="86"/>
    </location>
</feature>
<evidence type="ECO:0000256" key="4">
    <source>
        <dbReference type="ARBA" id="ARBA00023026"/>
    </source>
</evidence>
<evidence type="ECO:0000313" key="9">
    <source>
        <dbReference type="Proteomes" id="UP001610334"/>
    </source>
</evidence>
<evidence type="ECO:0000313" key="8">
    <source>
        <dbReference type="EMBL" id="KAL2813234.1"/>
    </source>
</evidence>
<comment type="caution">
    <text evidence="5">Lacks conserved residue(s) required for the propagation of feature annotation.</text>
</comment>
<dbReference type="EMBL" id="JBFXLT010000041">
    <property type="protein sequence ID" value="KAL2813234.1"/>
    <property type="molecule type" value="Genomic_DNA"/>
</dbReference>
<protein>
    <recommendedName>
        <fullName evidence="2">chitinase</fullName>
        <ecNumber evidence="2">3.2.1.14</ecNumber>
    </recommendedName>
</protein>
<dbReference type="Pfam" id="PF00187">
    <property type="entry name" value="Chitin_bind_1"/>
    <property type="match status" value="1"/>
</dbReference>
<dbReference type="PROSITE" id="PS50941">
    <property type="entry name" value="CHIT_BIND_I_2"/>
    <property type="match status" value="1"/>
</dbReference>
<keyword evidence="8" id="KW-0378">Hydrolase</keyword>
<feature type="domain" description="GH18" evidence="7">
    <location>
        <begin position="111"/>
        <end position="469"/>
    </location>
</feature>
<keyword evidence="3 5" id="KW-0147">Chitin-binding</keyword>
<evidence type="ECO:0000256" key="3">
    <source>
        <dbReference type="ARBA" id="ARBA00022669"/>
    </source>
</evidence>
<keyword evidence="9" id="KW-1185">Reference proteome</keyword>
<dbReference type="SMART" id="SM00636">
    <property type="entry name" value="Glyco_18"/>
    <property type="match status" value="1"/>
</dbReference>
<dbReference type="InterPro" id="IPR018371">
    <property type="entry name" value="Chitin-binding_1_CS"/>
</dbReference>
<dbReference type="InterPro" id="IPR001223">
    <property type="entry name" value="Glyco_hydro18_cat"/>
</dbReference>
<dbReference type="CDD" id="cd00035">
    <property type="entry name" value="ChtBD1"/>
    <property type="match status" value="1"/>
</dbReference>